<dbReference type="EMBL" id="BARS01053822">
    <property type="protein sequence ID" value="GAG43136.1"/>
    <property type="molecule type" value="Genomic_DNA"/>
</dbReference>
<evidence type="ECO:0008006" key="2">
    <source>
        <dbReference type="Google" id="ProtNLM"/>
    </source>
</evidence>
<feature type="non-terminal residue" evidence="1">
    <location>
        <position position="208"/>
    </location>
</feature>
<proteinExistence type="predicted"/>
<dbReference type="AlphaFoldDB" id="X0Z3G3"/>
<protein>
    <recommendedName>
        <fullName evidence="2">Phage tail collar domain-containing protein</fullName>
    </recommendedName>
</protein>
<reference evidence="1" key="1">
    <citation type="journal article" date="2014" name="Front. Microbiol.">
        <title>High frequency of phylogenetically diverse reductive dehalogenase-homologous genes in deep subseafloor sedimentary metagenomes.</title>
        <authorList>
            <person name="Kawai M."/>
            <person name="Futagami T."/>
            <person name="Toyoda A."/>
            <person name="Takaki Y."/>
            <person name="Nishi S."/>
            <person name="Hori S."/>
            <person name="Arai W."/>
            <person name="Tsubouchi T."/>
            <person name="Morono Y."/>
            <person name="Uchiyama I."/>
            <person name="Ito T."/>
            <person name="Fujiyama A."/>
            <person name="Inagaki F."/>
            <person name="Takami H."/>
        </authorList>
    </citation>
    <scope>NUCLEOTIDE SEQUENCE</scope>
    <source>
        <strain evidence="1">Expedition CK06-06</strain>
    </source>
</reference>
<name>X0Z3G3_9ZZZZ</name>
<sequence>MIFTPQQASPALGARLFQSRGGAAAPVWWNPDGATPAGVCVGAYQAKAAASYAASKVNLPTPGVNDLIEGNGAVPWGAGAGWGFVLAANQYFDTGIVVAASTWSVLAQFSAIVGANGAIFGALAGANRYLIQPNAGGSVRYFNGGGAIRVVVPAHLTGNLGMGGKQGYRDGLPDGAALPAGGATPAINTYLCALNNGGAAAFYMTVSA</sequence>
<evidence type="ECO:0000313" key="1">
    <source>
        <dbReference type="EMBL" id="GAG43136.1"/>
    </source>
</evidence>
<organism evidence="1">
    <name type="scientific">marine sediment metagenome</name>
    <dbReference type="NCBI Taxonomy" id="412755"/>
    <lineage>
        <taxon>unclassified sequences</taxon>
        <taxon>metagenomes</taxon>
        <taxon>ecological metagenomes</taxon>
    </lineage>
</organism>
<gene>
    <name evidence="1" type="ORF">S01H1_79787</name>
</gene>
<comment type="caution">
    <text evidence="1">The sequence shown here is derived from an EMBL/GenBank/DDBJ whole genome shotgun (WGS) entry which is preliminary data.</text>
</comment>
<accession>X0Z3G3</accession>